<evidence type="ECO:0000313" key="1">
    <source>
        <dbReference type="EMBL" id="RUQ65157.1"/>
    </source>
</evidence>
<evidence type="ECO:0000313" key="2">
    <source>
        <dbReference type="Proteomes" id="UP000280346"/>
    </source>
</evidence>
<gene>
    <name evidence="1" type="ORF">EJ913_25770</name>
</gene>
<reference evidence="1 2" key="1">
    <citation type="submission" date="2018-12" db="EMBL/GenBank/DDBJ databases">
        <authorList>
            <person name="Yang Y."/>
        </authorList>
    </citation>
    <scope>NUCLEOTIDE SEQUENCE [LARGE SCALE GENOMIC DNA]</scope>
    <source>
        <strain evidence="1 2">GSF71</strain>
    </source>
</reference>
<keyword evidence="2" id="KW-1185">Reference proteome</keyword>
<organism evidence="1 2">
    <name type="scientific">Azospirillum doebereinerae</name>
    <dbReference type="NCBI Taxonomy" id="92933"/>
    <lineage>
        <taxon>Bacteria</taxon>
        <taxon>Pseudomonadati</taxon>
        <taxon>Pseudomonadota</taxon>
        <taxon>Alphaproteobacteria</taxon>
        <taxon>Rhodospirillales</taxon>
        <taxon>Azospirillaceae</taxon>
        <taxon>Azospirillum</taxon>
    </lineage>
</organism>
<dbReference type="EMBL" id="RZIJ01000027">
    <property type="protein sequence ID" value="RUQ65157.1"/>
    <property type="molecule type" value="Genomic_DNA"/>
</dbReference>
<name>A0A3S1CE15_9PROT</name>
<proteinExistence type="predicted"/>
<dbReference type="OrthoDB" id="7301931at2"/>
<sequence length="200" mass="21794">MTTIQSGSDDSNVTLLNFTDESATDDEIVAIDGEARIRDLTLGRDLEFDRPRDIRKLIERHIEPLRQFGTCATVARVVRGNAVTEYLLNRNQAIFIAAKSETPKATELVIGVIKKLDAYEKGLIAPAAPAKGLTLAERRVQVHELNAATKALDRVGKVGGSRAMLVNIQEVYGKVGLRIDLSTAQVQHEMSLAGTAERSA</sequence>
<comment type="caution">
    <text evidence="1">The sequence shown here is derived from an EMBL/GenBank/DDBJ whole genome shotgun (WGS) entry which is preliminary data.</text>
</comment>
<accession>A0A3S1CE15</accession>
<dbReference type="Proteomes" id="UP000280346">
    <property type="component" value="Unassembled WGS sequence"/>
</dbReference>
<dbReference type="RefSeq" id="WP_127003342.1">
    <property type="nucleotide sequence ID" value="NZ_JBNPXW010000005.1"/>
</dbReference>
<dbReference type="AlphaFoldDB" id="A0A3S1CE15"/>
<protein>
    <submittedName>
        <fullName evidence="1">Uncharacterized protein</fullName>
    </submittedName>
</protein>